<dbReference type="NCBIfam" id="TIGR00229">
    <property type="entry name" value="sensory_box"/>
    <property type="match status" value="1"/>
</dbReference>
<dbReference type="InterPro" id="IPR036890">
    <property type="entry name" value="HATPase_C_sf"/>
</dbReference>
<sequence>MVVTDSVGRVTHLSAGASALWGRTPEEVIGRPLADLLTADETAVRHRDGRALDTRLRLFPLGSDERPAGFVLVAGGRPDSGGTDANAALVKWAFDQHPTAFVIYDHEARIQRLNTAMSRIMGYREDEMRGRFLAEIVPGSVYEEIERRIRRVLKTGRPEYTEPFVRTPGEAKAHAWFMDIFPLKNAAGRVCGVAVSASDFSQQYDSRERLALLSEARTRIGTSLDVAGTAQELAEVVVPRFADVVSVDLLEPVFLGGLPGPLPSGPVPLRRAAYRTAFQPGRNTPARDDPAQDTHARNTPARHAPARDAPAPGAVQRHPRSSPLVRCLVEGRAVRQAVTDDEIVRWLGDDPAQAEQIRACGIRSLIAVPIHAHGYTLGAVLFGRRATSLEPFGPECLAITEDLVARAAVCLDNARRFTRDRGIALALQRSLLPRGPTVHPAVETAVRYLPAGGEVQAGGDWFDVIPLPGARVGLAIGDVVGHGVHASATMGRLRTAVRTLADIDMPPDELLTHLDDIVTHAEGEQGADDTLGDIPGDIGATCVYAVYDPVSGTCSLARAGHPAPLLVRPDGSAGVVDLPAGPPLGLGSLPFEATELTLPEGSLLALFTDGLVTGGGRDIDDGVTALRRALAEPASSLEALADSVLETLCPGPRDDDIALLLARTRVLDRDHVAGWDLPADPAVVSEARKRVRDLLPTWELEAETFVTELVVSELVTNAIRYATGPIHLQLVKERSLICEVSDASSTAPHLRRARLSDEGGRGLFMVAELTRRWGTRYTRTGKTIWAEQSIGGV</sequence>
<dbReference type="InterPro" id="IPR001932">
    <property type="entry name" value="PPM-type_phosphatase-like_dom"/>
</dbReference>
<dbReference type="InterPro" id="IPR013656">
    <property type="entry name" value="PAS_4"/>
</dbReference>
<dbReference type="Pfam" id="PF08448">
    <property type="entry name" value="PAS_4"/>
    <property type="match status" value="1"/>
</dbReference>
<dbReference type="PANTHER" id="PTHR43156">
    <property type="entry name" value="STAGE II SPORULATION PROTEIN E-RELATED"/>
    <property type="match status" value="1"/>
</dbReference>
<feature type="domain" description="PAS" evidence="3">
    <location>
        <begin position="1"/>
        <end position="41"/>
    </location>
</feature>
<evidence type="ECO:0000256" key="1">
    <source>
        <dbReference type="ARBA" id="ARBA00022801"/>
    </source>
</evidence>
<dbReference type="InterPro" id="IPR000014">
    <property type="entry name" value="PAS"/>
</dbReference>
<dbReference type="CDD" id="cd16936">
    <property type="entry name" value="HATPase_RsbW-like"/>
    <property type="match status" value="1"/>
</dbReference>
<keyword evidence="5" id="KW-1185">Reference proteome</keyword>
<evidence type="ECO:0000256" key="2">
    <source>
        <dbReference type="SAM" id="MobiDB-lite"/>
    </source>
</evidence>
<feature type="compositionally biased region" description="Low complexity" evidence="2">
    <location>
        <begin position="301"/>
        <end position="314"/>
    </location>
</feature>
<dbReference type="InterPro" id="IPR003018">
    <property type="entry name" value="GAF"/>
</dbReference>
<dbReference type="EMBL" id="CP011497">
    <property type="protein sequence ID" value="AKJ15537.1"/>
    <property type="molecule type" value="Genomic_DNA"/>
</dbReference>
<dbReference type="SUPFAM" id="SSF55781">
    <property type="entry name" value="GAF domain-like"/>
    <property type="match status" value="1"/>
</dbReference>
<dbReference type="InterPro" id="IPR029016">
    <property type="entry name" value="GAF-like_dom_sf"/>
</dbReference>
<accession>A0ABN4GRM5</accession>
<dbReference type="InterPro" id="IPR052016">
    <property type="entry name" value="Bact_Sigma-Reg"/>
</dbReference>
<dbReference type="SMART" id="SM00331">
    <property type="entry name" value="PP2C_SIG"/>
    <property type="match status" value="1"/>
</dbReference>
<dbReference type="Gene3D" id="3.30.565.10">
    <property type="entry name" value="Histidine kinase-like ATPase, C-terminal domain"/>
    <property type="match status" value="1"/>
</dbReference>
<name>A0ABN4GRM5_9ACTN</name>
<evidence type="ECO:0000313" key="4">
    <source>
        <dbReference type="EMBL" id="AKJ15537.1"/>
    </source>
</evidence>
<gene>
    <name evidence="4" type="ORF">ABB07_37395</name>
</gene>
<dbReference type="PROSITE" id="PS50112">
    <property type="entry name" value="PAS"/>
    <property type="match status" value="2"/>
</dbReference>
<feature type="domain" description="PAS" evidence="3">
    <location>
        <begin position="86"/>
        <end position="156"/>
    </location>
</feature>
<dbReference type="CDD" id="cd00130">
    <property type="entry name" value="PAS"/>
    <property type="match status" value="2"/>
</dbReference>
<dbReference type="SUPFAM" id="SSF81606">
    <property type="entry name" value="PP2C-like"/>
    <property type="match status" value="1"/>
</dbReference>
<dbReference type="Pfam" id="PF07228">
    <property type="entry name" value="SpoIIE"/>
    <property type="match status" value="1"/>
</dbReference>
<dbReference type="SMART" id="SM00091">
    <property type="entry name" value="PAS"/>
    <property type="match status" value="2"/>
</dbReference>
<dbReference type="Gene3D" id="3.30.450.40">
    <property type="match status" value="1"/>
</dbReference>
<evidence type="ECO:0000313" key="5">
    <source>
        <dbReference type="Proteomes" id="UP000035366"/>
    </source>
</evidence>
<dbReference type="Pfam" id="PF01590">
    <property type="entry name" value="GAF"/>
    <property type="match status" value="1"/>
</dbReference>
<feature type="compositionally biased region" description="Basic and acidic residues" evidence="2">
    <location>
        <begin position="285"/>
        <end position="296"/>
    </location>
</feature>
<organism evidence="4 5">
    <name type="scientific">Streptomyces incarnatus</name>
    <dbReference type="NCBI Taxonomy" id="665007"/>
    <lineage>
        <taxon>Bacteria</taxon>
        <taxon>Bacillati</taxon>
        <taxon>Actinomycetota</taxon>
        <taxon>Actinomycetes</taxon>
        <taxon>Kitasatosporales</taxon>
        <taxon>Streptomycetaceae</taxon>
        <taxon>Streptomyces</taxon>
    </lineage>
</organism>
<dbReference type="Gene3D" id="3.60.40.10">
    <property type="entry name" value="PPM-type phosphatase domain"/>
    <property type="match status" value="1"/>
</dbReference>
<dbReference type="SUPFAM" id="SSF55874">
    <property type="entry name" value="ATPase domain of HSP90 chaperone/DNA topoisomerase II/histidine kinase"/>
    <property type="match status" value="1"/>
</dbReference>
<dbReference type="Pfam" id="PF13581">
    <property type="entry name" value="HATPase_c_2"/>
    <property type="match status" value="1"/>
</dbReference>
<dbReference type="PANTHER" id="PTHR43156:SF2">
    <property type="entry name" value="STAGE II SPORULATION PROTEIN E"/>
    <property type="match status" value="1"/>
</dbReference>
<reference evidence="4 5" key="1">
    <citation type="journal article" date="2015" name="ISME J.">
        <title>Draft Genome Sequence of Streptomyces incarnatus NRRL8089, which Produces the Nucleoside Antibiotic Sinefungin.</title>
        <authorList>
            <person name="Oshima K."/>
            <person name="Hattori M."/>
            <person name="Shimizu H."/>
            <person name="Fukuda K."/>
            <person name="Nemoto M."/>
            <person name="Inagaki K."/>
            <person name="Tamura T."/>
        </authorList>
    </citation>
    <scope>NUCLEOTIDE SEQUENCE [LARGE SCALE GENOMIC DNA]</scope>
    <source>
        <strain evidence="4 5">NRRL 8089</strain>
    </source>
</reference>
<feature type="region of interest" description="Disordered" evidence="2">
    <location>
        <begin position="279"/>
        <end position="320"/>
    </location>
</feature>
<protein>
    <submittedName>
        <fullName evidence="4">PAS/PAC sensor protein</fullName>
    </submittedName>
</protein>
<dbReference type="Pfam" id="PF13426">
    <property type="entry name" value="PAS_9"/>
    <property type="match status" value="1"/>
</dbReference>
<dbReference type="InterPro" id="IPR035965">
    <property type="entry name" value="PAS-like_dom_sf"/>
</dbReference>
<evidence type="ECO:0000259" key="3">
    <source>
        <dbReference type="PROSITE" id="PS50112"/>
    </source>
</evidence>
<dbReference type="SUPFAM" id="SSF55785">
    <property type="entry name" value="PYP-like sensor domain (PAS domain)"/>
    <property type="match status" value="2"/>
</dbReference>
<keyword evidence="1" id="KW-0378">Hydrolase</keyword>
<dbReference type="InterPro" id="IPR036457">
    <property type="entry name" value="PPM-type-like_dom_sf"/>
</dbReference>
<dbReference type="Gene3D" id="3.30.450.20">
    <property type="entry name" value="PAS domain"/>
    <property type="match status" value="2"/>
</dbReference>
<dbReference type="InterPro" id="IPR003594">
    <property type="entry name" value="HATPase_dom"/>
</dbReference>
<proteinExistence type="predicted"/>
<dbReference type="Proteomes" id="UP000035366">
    <property type="component" value="Chromosome"/>
</dbReference>